<dbReference type="PATRIC" id="fig|1336752.4.peg.4446"/>
<dbReference type="EMBL" id="ASXS01000028">
    <property type="protein sequence ID" value="EPP19696.1"/>
    <property type="molecule type" value="Genomic_DNA"/>
</dbReference>
<dbReference type="RefSeq" id="WP_020332242.1">
    <property type="nucleotide sequence ID" value="NZ_ASXS01000028.1"/>
</dbReference>
<evidence type="ECO:0000256" key="1">
    <source>
        <dbReference type="ARBA" id="ARBA00023172"/>
    </source>
</evidence>
<gene>
    <name evidence="2" type="ORF">L910_2770</name>
</gene>
<sequence length="614" mass="70759">MSRKTRSKSVELDDDFYGQPAATVEPLHLSELKLKCDGFTSHIDQLVYKGAPNYSPKGEKIKGVDYIPVVGRERFARDVYLLLKTDFNRTKNTYSNQLRIYIRWLDTTQREPIEGDYFHPDLYQAYMDYHQEKCNRGEQKLATWASAKRMLSFFLTSQNRSLEAKGLKSIKGQKKDTESHKGIDVSGEFKPLVRCFIAAFGQFRKHFLEGTRPEIHPFWDEARFNELAEEKGWSAREKGSQKKAFKYTVCNDNTTRNHFSRLASMLAFCFTGQNTTSLLNLRFSDVRFTDESHEKVYFDMTKARANHLGFDTSMGFHRKTQEFFHQWLEVSKALQKESGTDWVFPYFMESGEIKGCLEAGQNKPQHNINKLTKKLGFAHITPSILRQTKIDTLMKVTEDIYLVSMSANNDIKTIQASYAHGNESDHQRNLAATNEALYDAVKNGTDPHEAASQAKFSYADVLSDYDYKRLRKEERENDAQTPLGVRCKDATKGAANTVKKNLEKMGIKQSEEKKCTDFLGCFECEYHRLVSEVEDIWLMMSFNDTLQQMKDYPAINSLPTDKFHKLCNTIKSILTRFKVVSPDNYAQAQEKHSDSPHPLYCDGYSLMDLLEAFS</sequence>
<dbReference type="GO" id="GO:0015074">
    <property type="term" value="P:DNA integration"/>
    <property type="evidence" value="ECO:0007669"/>
    <property type="project" value="InterPro"/>
</dbReference>
<dbReference type="InterPro" id="IPR011010">
    <property type="entry name" value="DNA_brk_join_enz"/>
</dbReference>
<dbReference type="InterPro" id="IPR013762">
    <property type="entry name" value="Integrase-like_cat_sf"/>
</dbReference>
<comment type="caution">
    <text evidence="2">The sequence shown here is derived from an EMBL/GenBank/DDBJ whole genome shotgun (WGS) entry which is preliminary data.</text>
</comment>
<protein>
    <submittedName>
        <fullName evidence="2">Uncharacterized protein</fullName>
    </submittedName>
</protein>
<dbReference type="Proteomes" id="UP000014854">
    <property type="component" value="Unassembled WGS sequence"/>
</dbReference>
<dbReference type="GO" id="GO:0006310">
    <property type="term" value="P:DNA recombination"/>
    <property type="evidence" value="ECO:0007669"/>
    <property type="project" value="UniProtKB-KW"/>
</dbReference>
<keyword evidence="1" id="KW-0233">DNA recombination</keyword>
<dbReference type="Gene3D" id="1.10.443.10">
    <property type="entry name" value="Intergrase catalytic core"/>
    <property type="match status" value="1"/>
</dbReference>
<evidence type="ECO:0000313" key="2">
    <source>
        <dbReference type="EMBL" id="EPP19696.1"/>
    </source>
</evidence>
<reference evidence="2 3" key="1">
    <citation type="journal article" date="2013" name="Gut Pathog.">
        <title>Evidence of a new metabolic capacity in an emerging diarrheal pathogen: lessons from the draft genomes of Vibrio fluvialis strains PG41 and I21563.</title>
        <authorList>
            <person name="Khatri I."/>
            <person name="Mahajan S."/>
            <person name="Dureja C."/>
            <person name="Subramanian S."/>
            <person name="Raychaudhuri S."/>
        </authorList>
    </citation>
    <scope>NUCLEOTIDE SEQUENCE [LARGE SCALE GENOMIC DNA]</scope>
    <source>
        <strain evidence="2 3">PG41</strain>
    </source>
</reference>
<dbReference type="AlphaFoldDB" id="S7J7A3"/>
<organism evidence="2 3">
    <name type="scientific">Vibrio fluvialis PG41</name>
    <dbReference type="NCBI Taxonomy" id="1336752"/>
    <lineage>
        <taxon>Bacteria</taxon>
        <taxon>Pseudomonadati</taxon>
        <taxon>Pseudomonadota</taxon>
        <taxon>Gammaproteobacteria</taxon>
        <taxon>Vibrionales</taxon>
        <taxon>Vibrionaceae</taxon>
        <taxon>Vibrio</taxon>
    </lineage>
</organism>
<accession>S7J7A3</accession>
<name>S7J7A3_VIBFL</name>
<dbReference type="GO" id="GO:0003677">
    <property type="term" value="F:DNA binding"/>
    <property type="evidence" value="ECO:0007669"/>
    <property type="project" value="InterPro"/>
</dbReference>
<dbReference type="SUPFAM" id="SSF56349">
    <property type="entry name" value="DNA breaking-rejoining enzymes"/>
    <property type="match status" value="1"/>
</dbReference>
<proteinExistence type="predicted"/>
<evidence type="ECO:0000313" key="3">
    <source>
        <dbReference type="Proteomes" id="UP000014854"/>
    </source>
</evidence>